<protein>
    <submittedName>
        <fullName evidence="1">Phosphoglycerate bisphosphoglycerate mutase family protein</fullName>
    </submittedName>
</protein>
<dbReference type="AlphaFoldDB" id="A0A061RZ05"/>
<dbReference type="EMBL" id="GBEZ01008353">
    <property type="protein sequence ID" value="JAC77183.1"/>
    <property type="molecule type" value="Transcribed_RNA"/>
</dbReference>
<name>A0A061RZ05_9CHLO</name>
<dbReference type="SUPFAM" id="SSF53254">
    <property type="entry name" value="Phosphoglycerate mutase-like"/>
    <property type="match status" value="1"/>
</dbReference>
<dbReference type="InterPro" id="IPR013078">
    <property type="entry name" value="His_Pase_superF_clade-1"/>
</dbReference>
<accession>A0A061RZ05</accession>
<organism evidence="1">
    <name type="scientific">Tetraselmis sp. GSL018</name>
    <dbReference type="NCBI Taxonomy" id="582737"/>
    <lineage>
        <taxon>Eukaryota</taxon>
        <taxon>Viridiplantae</taxon>
        <taxon>Chlorophyta</taxon>
        <taxon>core chlorophytes</taxon>
        <taxon>Chlorodendrophyceae</taxon>
        <taxon>Chlorodendrales</taxon>
        <taxon>Chlorodendraceae</taxon>
        <taxon>Tetraselmis</taxon>
    </lineage>
</organism>
<evidence type="ECO:0000313" key="1">
    <source>
        <dbReference type="EMBL" id="JAC77183.1"/>
    </source>
</evidence>
<dbReference type="PANTHER" id="PTHR47580">
    <property type="entry name" value="PHOSPHOGLYCERATE MUTASE FAMILY PROTEIN"/>
    <property type="match status" value="1"/>
</dbReference>
<dbReference type="Gene3D" id="3.40.50.1240">
    <property type="entry name" value="Phosphoglycerate mutase-like"/>
    <property type="match status" value="1"/>
</dbReference>
<gene>
    <name evidence="1" type="ORF">TSPGSL018_18329</name>
</gene>
<reference evidence="1" key="1">
    <citation type="submission" date="2014-05" db="EMBL/GenBank/DDBJ databases">
        <title>The transcriptome of the halophilic microalga Tetraselmis sp. GSL018 isolated from the Great Salt Lake, Utah.</title>
        <authorList>
            <person name="Jinkerson R.E."/>
            <person name="D'Adamo S."/>
            <person name="Posewitz M.C."/>
        </authorList>
    </citation>
    <scope>NUCLEOTIDE SEQUENCE</scope>
    <source>
        <strain evidence="1">GSL018</strain>
    </source>
</reference>
<dbReference type="InterPro" id="IPR029033">
    <property type="entry name" value="His_PPase_superfam"/>
</dbReference>
<dbReference type="PANTHER" id="PTHR47580:SF1">
    <property type="entry name" value="PHOSPHOGLYCERATE MUTASE FAMILY PROTEIN"/>
    <property type="match status" value="1"/>
</dbReference>
<sequence>MIRIPDLSTITWPSRCPCRANPLAEAGASGRTLNHRHSGQNQQNNFKSFGVRLPFGTCRSAGTRALFSRTLSHDDAADDYAYSERPDRRRLFQSAAFGLFLGNLSCPLRVDAALVQFPVTELHNRYFLVRAGEGVREAQNRVYTNPVNKTSVDSGLSERGKRQVVQVTAPSLEIAGIGDTPWLWAGMNQRSYQTAEILAGLFQVGRNRIVPEFTFLDARGYGSLEGENLSSAAAQVAAGDLLDPSWKMPPGTDGTPNESVLDILVRVRQMMSVLETQFSDEDVVVVSPDSDNLSILQAAVLGADLRRHGEFGFRPGEARALELGTAPRDDSPARVACARPPACD</sequence>
<dbReference type="Pfam" id="PF00300">
    <property type="entry name" value="His_Phos_1"/>
    <property type="match status" value="1"/>
</dbReference>
<proteinExistence type="predicted"/>